<dbReference type="STRING" id="619300.G3AL52"/>
<evidence type="ECO:0000256" key="2">
    <source>
        <dbReference type="ARBA" id="ARBA00008066"/>
    </source>
</evidence>
<sequence>MSTPTEVRPIPRRERRTSILDMGGPNSINNFASSYTRAQQYIGSTLIEQGGNLIEQLSRQPSVSNEEAVEFVTPDSYGPFRFQATNEVDEECAVDTEETSLLPELSRISTKRSSFTIITGNSTVPQTVFNSVNTLVGIAMLTLPFGFRLSGWLFGMLFMLFTAFCSNITAKYLGRILRQYHHLSTYGDIAHEFGGPYFSYFVTFFFIFDLTGASLTLIILFADSLSIVWPHIHALKIIIVGLIFLLSLLPLSILSLFSLLGILGTLCIIIIIVLCGFLSDQQPGSLIFPEATSMLPPAWKNLLFSLGIFMAPWGGHPVFPELYRDMRHPGKYSKSCNISFSTTFFLDLAIGALGYLMFGNTVDDSIIKTIMNNPHYPKYINKILCLLMGLLPLSKLPLVTKPIITSYENVFGLTPKYVVVDKEGQLADTYGFTRIVARAIFFSLLLALGLLFTSFGKLVSFLGSAICFTVCLALPLLFYMKLNGDNIGTIHKVFLKIGVVLSLSAAVIGTYSSLAMNVTE</sequence>
<comment type="subcellular location">
    <subcellularLocation>
        <location evidence="1">Membrane</location>
        <topology evidence="1">Multi-pass membrane protein</topology>
    </subcellularLocation>
</comment>
<feature type="transmembrane region" description="Helical" evidence="6">
    <location>
        <begin position="340"/>
        <end position="359"/>
    </location>
</feature>
<evidence type="ECO:0000259" key="7">
    <source>
        <dbReference type="Pfam" id="PF01490"/>
    </source>
</evidence>
<reference evidence="8 9" key="1">
    <citation type="journal article" date="2011" name="Proc. Natl. Acad. Sci. U.S.A.">
        <title>Comparative genomics of xylose-fermenting fungi for enhanced biofuel production.</title>
        <authorList>
            <person name="Wohlbach D.J."/>
            <person name="Kuo A."/>
            <person name="Sato T.K."/>
            <person name="Potts K.M."/>
            <person name="Salamov A.A."/>
            <person name="LaButti K.M."/>
            <person name="Sun H."/>
            <person name="Clum A."/>
            <person name="Pangilinan J.L."/>
            <person name="Lindquist E.A."/>
            <person name="Lucas S."/>
            <person name="Lapidus A."/>
            <person name="Jin M."/>
            <person name="Gunawan C."/>
            <person name="Balan V."/>
            <person name="Dale B.E."/>
            <person name="Jeffries T.W."/>
            <person name="Zinkel R."/>
            <person name="Barry K.W."/>
            <person name="Grigoriev I.V."/>
            <person name="Gasch A.P."/>
        </authorList>
    </citation>
    <scope>NUCLEOTIDE SEQUENCE [LARGE SCALE GENOMIC DNA]</scope>
    <source>
        <strain evidence="9">NRRL Y-27907 / 11-Y1</strain>
    </source>
</reference>
<evidence type="ECO:0000256" key="1">
    <source>
        <dbReference type="ARBA" id="ARBA00004141"/>
    </source>
</evidence>
<dbReference type="Pfam" id="PF01490">
    <property type="entry name" value="Aa_trans"/>
    <property type="match status" value="1"/>
</dbReference>
<proteinExistence type="inferred from homology"/>
<dbReference type="eggNOG" id="KOG1303">
    <property type="taxonomic scope" value="Eukaryota"/>
</dbReference>
<keyword evidence="4 6" id="KW-1133">Transmembrane helix</keyword>
<dbReference type="PANTHER" id="PTHR22950:SF349">
    <property type="entry name" value="AMINO ACID TRANSPORTER TRANSMEMBRANE DOMAIN-CONTAINING PROTEIN"/>
    <property type="match status" value="1"/>
</dbReference>
<organism evidence="9">
    <name type="scientific">Spathaspora passalidarum (strain NRRL Y-27907 / 11-Y1)</name>
    <dbReference type="NCBI Taxonomy" id="619300"/>
    <lineage>
        <taxon>Eukaryota</taxon>
        <taxon>Fungi</taxon>
        <taxon>Dikarya</taxon>
        <taxon>Ascomycota</taxon>
        <taxon>Saccharomycotina</taxon>
        <taxon>Pichiomycetes</taxon>
        <taxon>Debaryomycetaceae</taxon>
        <taxon>Spathaspora</taxon>
    </lineage>
</organism>
<feature type="transmembrane region" description="Helical" evidence="6">
    <location>
        <begin position="195"/>
        <end position="222"/>
    </location>
</feature>
<dbReference type="GO" id="GO:0005774">
    <property type="term" value="C:vacuolar membrane"/>
    <property type="evidence" value="ECO:0007669"/>
    <property type="project" value="TreeGrafter"/>
</dbReference>
<dbReference type="OMA" id="AICYTVC"/>
<protein>
    <recommendedName>
        <fullName evidence="7">Amino acid transporter transmembrane domain-containing protein</fullName>
    </recommendedName>
</protein>
<accession>G3AL52</accession>
<dbReference type="HOGENOM" id="CLU_009646_8_2_1"/>
<dbReference type="GO" id="GO:0015179">
    <property type="term" value="F:L-amino acid transmembrane transporter activity"/>
    <property type="evidence" value="ECO:0007669"/>
    <property type="project" value="TreeGrafter"/>
</dbReference>
<dbReference type="InParanoid" id="G3AL52"/>
<evidence type="ECO:0000256" key="3">
    <source>
        <dbReference type="ARBA" id="ARBA00022692"/>
    </source>
</evidence>
<dbReference type="EMBL" id="GL996501">
    <property type="protein sequence ID" value="EGW33095.1"/>
    <property type="molecule type" value="Genomic_DNA"/>
</dbReference>
<comment type="similarity">
    <text evidence="2">Belongs to the amino acid/polyamine transporter 2 family.</text>
</comment>
<feature type="transmembrane region" description="Helical" evidence="6">
    <location>
        <begin position="435"/>
        <end position="455"/>
    </location>
</feature>
<dbReference type="PANTHER" id="PTHR22950">
    <property type="entry name" value="AMINO ACID TRANSPORTER"/>
    <property type="match status" value="1"/>
</dbReference>
<feature type="transmembrane region" description="Helical" evidence="6">
    <location>
        <begin position="228"/>
        <end position="249"/>
    </location>
</feature>
<feature type="domain" description="Amino acid transporter transmembrane" evidence="7">
    <location>
        <begin position="121"/>
        <end position="513"/>
    </location>
</feature>
<evidence type="ECO:0000313" key="8">
    <source>
        <dbReference type="EMBL" id="EGW33095.1"/>
    </source>
</evidence>
<dbReference type="KEGG" id="spaa:SPAPADRAFT_137673"/>
<evidence type="ECO:0000256" key="4">
    <source>
        <dbReference type="ARBA" id="ARBA00022989"/>
    </source>
</evidence>
<dbReference type="OrthoDB" id="655540at2759"/>
<keyword evidence="9" id="KW-1185">Reference proteome</keyword>
<name>G3AL52_SPAPN</name>
<dbReference type="AlphaFoldDB" id="G3AL52"/>
<feature type="transmembrane region" description="Helical" evidence="6">
    <location>
        <begin position="256"/>
        <end position="279"/>
    </location>
</feature>
<evidence type="ECO:0000256" key="5">
    <source>
        <dbReference type="ARBA" id="ARBA00023136"/>
    </source>
</evidence>
<dbReference type="InterPro" id="IPR013057">
    <property type="entry name" value="AA_transpt_TM"/>
</dbReference>
<feature type="transmembrane region" description="Helical" evidence="6">
    <location>
        <begin position="493"/>
        <end position="514"/>
    </location>
</feature>
<evidence type="ECO:0000256" key="6">
    <source>
        <dbReference type="SAM" id="Phobius"/>
    </source>
</evidence>
<feature type="transmembrane region" description="Helical" evidence="6">
    <location>
        <begin position="153"/>
        <end position="174"/>
    </location>
</feature>
<evidence type="ECO:0000313" key="9">
    <source>
        <dbReference type="Proteomes" id="UP000000709"/>
    </source>
</evidence>
<dbReference type="GeneID" id="18870065"/>
<dbReference type="Proteomes" id="UP000000709">
    <property type="component" value="Unassembled WGS sequence"/>
</dbReference>
<dbReference type="RefSeq" id="XP_007374610.1">
    <property type="nucleotide sequence ID" value="XM_007374548.1"/>
</dbReference>
<keyword evidence="5 6" id="KW-0472">Membrane</keyword>
<keyword evidence="3 6" id="KW-0812">Transmembrane</keyword>
<gene>
    <name evidence="8" type="ORF">SPAPADRAFT_137673</name>
</gene>
<feature type="transmembrane region" description="Helical" evidence="6">
    <location>
        <begin position="461"/>
        <end position="481"/>
    </location>
</feature>